<dbReference type="PATRIC" id="fig|33014.5.peg.2946"/>
<accession>A0A0D5CKF1</accession>
<dbReference type="Gene3D" id="1.25.40.10">
    <property type="entry name" value="Tetratricopeptide repeat domain"/>
    <property type="match status" value="1"/>
</dbReference>
<feature type="transmembrane region" description="Helical" evidence="1">
    <location>
        <begin position="241"/>
        <end position="260"/>
    </location>
</feature>
<feature type="transmembrane region" description="Helical" evidence="1">
    <location>
        <begin position="167"/>
        <end position="189"/>
    </location>
</feature>
<organism evidence="2 3">
    <name type="scientific">Clavibacter michiganensis subsp. insidiosus</name>
    <dbReference type="NCBI Taxonomy" id="33014"/>
    <lineage>
        <taxon>Bacteria</taxon>
        <taxon>Bacillati</taxon>
        <taxon>Actinomycetota</taxon>
        <taxon>Actinomycetes</taxon>
        <taxon>Micrococcales</taxon>
        <taxon>Microbacteriaceae</taxon>
        <taxon>Clavibacter</taxon>
    </lineage>
</organism>
<evidence type="ECO:0000256" key="1">
    <source>
        <dbReference type="SAM" id="Phobius"/>
    </source>
</evidence>
<evidence type="ECO:0000313" key="3">
    <source>
        <dbReference type="Proteomes" id="UP000032604"/>
    </source>
</evidence>
<feature type="transmembrane region" description="Helical" evidence="1">
    <location>
        <begin position="201"/>
        <end position="221"/>
    </location>
</feature>
<dbReference type="OrthoDB" id="5123861at2"/>
<keyword evidence="1" id="KW-0812">Transmembrane</keyword>
<keyword evidence="1" id="KW-1133">Transmembrane helix</keyword>
<reference evidence="2 3" key="1">
    <citation type="journal article" date="2015" name="Genome Announc.">
        <title>Complete Genome Sequence of Clavibacter michiganensis subsp. insidiosus R1-1 Using PacBio Single-Molecule Real-Time Technology.</title>
        <authorList>
            <person name="Lu Y."/>
            <person name="Samac D.A."/>
            <person name="Glazebrook J."/>
            <person name="Ishimaru C.A."/>
        </authorList>
    </citation>
    <scope>NUCLEOTIDE SEQUENCE [LARGE SCALE GENOMIC DNA]</scope>
    <source>
        <strain evidence="2 3">R1-1</strain>
    </source>
</reference>
<dbReference type="KEGG" id="cmh:VO01_14260"/>
<keyword evidence="1" id="KW-0472">Membrane</keyword>
<sequence length="268" mass="29209">MPDDPDAPTRARLLWDEGERAEALAVLKEHLRDEPHDTGARLALADLYRELIAPDQAGRWGIASPGWTTEVERDRLARMIAHSGIVDHEIPEFLALPAEAIEDAERSEIAALLPEIERYRAHFADAARTTRWERKAARTRAGLPRPRADRTPRAHRASDVVEHVSDALWFISGALLVLGVIVVWVGALFGASVTALARWTVVLTLALLAVACVIRAVTLWVEERERLGRDPSPADVDVAPWIIGGIVLAIAVAGLVAAGLRSGGPLPF</sequence>
<name>A0A0D5CKF1_9MICO</name>
<dbReference type="AlphaFoldDB" id="A0A0D5CKF1"/>
<gene>
    <name evidence="2" type="ORF">VO01_14260</name>
</gene>
<dbReference type="EMBL" id="CP011043">
    <property type="protein sequence ID" value="AJW80128.1"/>
    <property type="molecule type" value="Genomic_DNA"/>
</dbReference>
<dbReference type="Proteomes" id="UP000032604">
    <property type="component" value="Chromosome"/>
</dbReference>
<dbReference type="RefSeq" id="WP_045529857.1">
    <property type="nucleotide sequence ID" value="NZ_CP011043.1"/>
</dbReference>
<protein>
    <submittedName>
        <fullName evidence="2">Membrane protein</fullName>
    </submittedName>
</protein>
<proteinExistence type="predicted"/>
<evidence type="ECO:0000313" key="2">
    <source>
        <dbReference type="EMBL" id="AJW80128.1"/>
    </source>
</evidence>
<dbReference type="InterPro" id="IPR011990">
    <property type="entry name" value="TPR-like_helical_dom_sf"/>
</dbReference>
<dbReference type="HOGENOM" id="CLU_1056467_0_0_11"/>